<dbReference type="EMBL" id="QPKB01000007">
    <property type="protein sequence ID" value="RWR88969.1"/>
    <property type="molecule type" value="Genomic_DNA"/>
</dbReference>
<comment type="similarity">
    <text evidence="1">Belongs to the TSR2 family.</text>
</comment>
<keyword evidence="2" id="KW-0698">rRNA processing</keyword>
<feature type="region of interest" description="Disordered" evidence="3">
    <location>
        <begin position="130"/>
        <end position="196"/>
    </location>
</feature>
<organism evidence="4 5">
    <name type="scientific">Cinnamomum micranthum f. kanehirae</name>
    <dbReference type="NCBI Taxonomy" id="337451"/>
    <lineage>
        <taxon>Eukaryota</taxon>
        <taxon>Viridiplantae</taxon>
        <taxon>Streptophyta</taxon>
        <taxon>Embryophyta</taxon>
        <taxon>Tracheophyta</taxon>
        <taxon>Spermatophyta</taxon>
        <taxon>Magnoliopsida</taxon>
        <taxon>Magnoliidae</taxon>
        <taxon>Laurales</taxon>
        <taxon>Lauraceae</taxon>
        <taxon>Cinnamomum</taxon>
    </lineage>
</organism>
<keyword evidence="5" id="KW-1185">Reference proteome</keyword>
<protein>
    <submittedName>
        <fullName evidence="4">Pre-rRNA-processing protein TSR2-like protein</fullName>
    </submittedName>
</protein>
<dbReference type="OrthoDB" id="263560at2759"/>
<sequence>MDSSSTNGRSKATLSTETLSALAEGIPLLLSRWTALQMAIQNEWGGRDSRQKSTQLASDLLSWFAHSKVPHHVDDLENMLDEAMVLSFNTEVEDGSIEEVAEQLMIMHEECLQGHYESIENLRKCNEGTESVSLSRQVINDDKDESPEDEASNMAVDEMKPKTEEMAMGESRPKEPTGPQEGWSIVPTRRNRGRRC</sequence>
<dbReference type="AlphaFoldDB" id="A0A3S3NY49"/>
<dbReference type="PANTHER" id="PTHR21250">
    <property type="entry name" value="PRE-RRNA-PROCESSING PROTEIN TSR2 HOMOLOG"/>
    <property type="match status" value="1"/>
</dbReference>
<feature type="compositionally biased region" description="Acidic residues" evidence="3">
    <location>
        <begin position="142"/>
        <end position="151"/>
    </location>
</feature>
<evidence type="ECO:0000256" key="3">
    <source>
        <dbReference type="SAM" id="MobiDB-lite"/>
    </source>
</evidence>
<dbReference type="Proteomes" id="UP000283530">
    <property type="component" value="Unassembled WGS sequence"/>
</dbReference>
<dbReference type="InterPro" id="IPR019398">
    <property type="entry name" value="Pre-rRNA_process_TSR2"/>
</dbReference>
<gene>
    <name evidence="4" type="ORF">CKAN_01801200</name>
</gene>
<dbReference type="STRING" id="337451.A0A3S3NY49"/>
<evidence type="ECO:0000313" key="5">
    <source>
        <dbReference type="Proteomes" id="UP000283530"/>
    </source>
</evidence>
<accession>A0A3S3NY49</accession>
<dbReference type="GO" id="GO:0006364">
    <property type="term" value="P:rRNA processing"/>
    <property type="evidence" value="ECO:0007669"/>
    <property type="project" value="UniProtKB-KW"/>
</dbReference>
<dbReference type="Pfam" id="PF10273">
    <property type="entry name" value="WGG"/>
    <property type="match status" value="1"/>
</dbReference>
<feature type="compositionally biased region" description="Basic and acidic residues" evidence="3">
    <location>
        <begin position="157"/>
        <end position="175"/>
    </location>
</feature>
<evidence type="ECO:0000256" key="2">
    <source>
        <dbReference type="ARBA" id="ARBA00022552"/>
    </source>
</evidence>
<evidence type="ECO:0000256" key="1">
    <source>
        <dbReference type="ARBA" id="ARBA00006524"/>
    </source>
</evidence>
<proteinExistence type="inferred from homology"/>
<name>A0A3S3NY49_9MAGN</name>
<comment type="caution">
    <text evidence="4">The sequence shown here is derived from an EMBL/GenBank/DDBJ whole genome shotgun (WGS) entry which is preliminary data.</text>
</comment>
<evidence type="ECO:0000313" key="4">
    <source>
        <dbReference type="EMBL" id="RWR88969.1"/>
    </source>
</evidence>
<reference evidence="4 5" key="1">
    <citation type="journal article" date="2019" name="Nat. Plants">
        <title>Stout camphor tree genome fills gaps in understanding of flowering plant genome evolution.</title>
        <authorList>
            <person name="Chaw S.M."/>
            <person name="Liu Y.C."/>
            <person name="Wu Y.W."/>
            <person name="Wang H.Y."/>
            <person name="Lin C.I."/>
            <person name="Wu C.S."/>
            <person name="Ke H.M."/>
            <person name="Chang L.Y."/>
            <person name="Hsu C.Y."/>
            <person name="Yang H.T."/>
            <person name="Sudianto E."/>
            <person name="Hsu M.H."/>
            <person name="Wu K.P."/>
            <person name="Wang L.N."/>
            <person name="Leebens-Mack J.H."/>
            <person name="Tsai I.J."/>
        </authorList>
    </citation>
    <scope>NUCLEOTIDE SEQUENCE [LARGE SCALE GENOMIC DNA]</scope>
    <source>
        <strain evidence="5">cv. Chaw 1501</strain>
        <tissue evidence="4">Young leaves</tissue>
    </source>
</reference>